<evidence type="ECO:0000256" key="6">
    <source>
        <dbReference type="ARBA" id="ARBA00022679"/>
    </source>
</evidence>
<evidence type="ECO:0000313" key="13">
    <source>
        <dbReference type="Proteomes" id="UP000051845"/>
    </source>
</evidence>
<name>A0A0R2BBC1_SECCO</name>
<comment type="similarity">
    <text evidence="2 11">Belongs to the transferase hexapeptide repeat family.</text>
</comment>
<dbReference type="GO" id="GO:0006535">
    <property type="term" value="P:cysteine biosynthetic process from serine"/>
    <property type="evidence" value="ECO:0007669"/>
    <property type="project" value="InterPro"/>
</dbReference>
<keyword evidence="8" id="KW-0198">Cysteine biosynthesis</keyword>
<dbReference type="EC" id="2.3.1.30" evidence="3 11"/>
<evidence type="ECO:0000256" key="5">
    <source>
        <dbReference type="ARBA" id="ARBA00022605"/>
    </source>
</evidence>
<dbReference type="PIRSF" id="PIRSF000441">
    <property type="entry name" value="CysE"/>
    <property type="match status" value="1"/>
</dbReference>
<keyword evidence="5" id="KW-0028">Amino-acid biosynthesis</keyword>
<organism evidence="12 13">
    <name type="scientific">Secundilactobacillus collinoides DSM 20515 = JCM 1123</name>
    <dbReference type="NCBI Taxonomy" id="1423733"/>
    <lineage>
        <taxon>Bacteria</taxon>
        <taxon>Bacillati</taxon>
        <taxon>Bacillota</taxon>
        <taxon>Bacilli</taxon>
        <taxon>Lactobacillales</taxon>
        <taxon>Lactobacillaceae</taxon>
        <taxon>Secundilactobacillus</taxon>
    </lineage>
</organism>
<proteinExistence type="inferred from homology"/>
<dbReference type="FunFam" id="2.160.10.10:FF:000007">
    <property type="entry name" value="Serine acetyltransferase"/>
    <property type="match status" value="1"/>
</dbReference>
<dbReference type="InterPro" id="IPR005881">
    <property type="entry name" value="Ser_O-AcTrfase"/>
</dbReference>
<dbReference type="CDD" id="cd03354">
    <property type="entry name" value="LbH_SAT"/>
    <property type="match status" value="1"/>
</dbReference>
<dbReference type="InterPro" id="IPR053376">
    <property type="entry name" value="Serine_acetyltransferase"/>
</dbReference>
<comment type="caution">
    <text evidence="12">The sequence shown here is derived from an EMBL/GenBank/DDBJ whole genome shotgun (WGS) entry which is preliminary data.</text>
</comment>
<comment type="catalytic activity">
    <reaction evidence="10 11">
        <text>L-serine + acetyl-CoA = O-acetyl-L-serine + CoA</text>
        <dbReference type="Rhea" id="RHEA:24560"/>
        <dbReference type="ChEBI" id="CHEBI:33384"/>
        <dbReference type="ChEBI" id="CHEBI:57287"/>
        <dbReference type="ChEBI" id="CHEBI:57288"/>
        <dbReference type="ChEBI" id="CHEBI:58340"/>
        <dbReference type="EC" id="2.3.1.30"/>
    </reaction>
</comment>
<evidence type="ECO:0000256" key="8">
    <source>
        <dbReference type="ARBA" id="ARBA00023192"/>
    </source>
</evidence>
<dbReference type="NCBIfam" id="NF041874">
    <property type="entry name" value="EPS_EpsC"/>
    <property type="match status" value="1"/>
</dbReference>
<dbReference type="Proteomes" id="UP000051845">
    <property type="component" value="Unassembled WGS sequence"/>
</dbReference>
<keyword evidence="7" id="KW-0677">Repeat</keyword>
<keyword evidence="6 11" id="KW-0808">Transferase</keyword>
<dbReference type="InterPro" id="IPR011004">
    <property type="entry name" value="Trimer_LpxA-like_sf"/>
</dbReference>
<protein>
    <recommendedName>
        <fullName evidence="4 11">Serine acetyltransferase</fullName>
        <ecNumber evidence="3 11">2.3.1.30</ecNumber>
    </recommendedName>
</protein>
<dbReference type="STRING" id="33960.TY91_02495"/>
<dbReference type="Gene3D" id="1.10.3130.10">
    <property type="entry name" value="serine acetyltransferase, domain 1"/>
    <property type="match status" value="1"/>
</dbReference>
<reference evidence="12 13" key="1">
    <citation type="journal article" date="2015" name="Genome Announc.">
        <title>Expanding the biotechnology potential of lactobacilli through comparative genomics of 213 strains and associated genera.</title>
        <authorList>
            <person name="Sun Z."/>
            <person name="Harris H.M."/>
            <person name="McCann A."/>
            <person name="Guo C."/>
            <person name="Argimon S."/>
            <person name="Zhang W."/>
            <person name="Yang X."/>
            <person name="Jeffery I.B."/>
            <person name="Cooney J.C."/>
            <person name="Kagawa T.F."/>
            <person name="Liu W."/>
            <person name="Song Y."/>
            <person name="Salvetti E."/>
            <person name="Wrobel A."/>
            <person name="Rasinkangas P."/>
            <person name="Parkhill J."/>
            <person name="Rea M.C."/>
            <person name="O'Sullivan O."/>
            <person name="Ritari J."/>
            <person name="Douillard F.P."/>
            <person name="Paul Ross R."/>
            <person name="Yang R."/>
            <person name="Briner A.E."/>
            <person name="Felis G.E."/>
            <person name="de Vos W.M."/>
            <person name="Barrangou R."/>
            <person name="Klaenhammer T.R."/>
            <person name="Caufield P.W."/>
            <person name="Cui Y."/>
            <person name="Zhang H."/>
            <person name="O'Toole P.W."/>
        </authorList>
    </citation>
    <scope>NUCLEOTIDE SEQUENCE [LARGE SCALE GENOMIC DNA]</scope>
    <source>
        <strain evidence="12 13">DSM 20515</strain>
    </source>
</reference>
<dbReference type="GO" id="GO:0009001">
    <property type="term" value="F:serine O-acetyltransferase activity"/>
    <property type="evidence" value="ECO:0007669"/>
    <property type="project" value="UniProtKB-EC"/>
</dbReference>
<dbReference type="PANTHER" id="PTHR42811">
    <property type="entry name" value="SERINE ACETYLTRANSFERASE"/>
    <property type="match status" value="1"/>
</dbReference>
<comment type="pathway">
    <text evidence="1">Amino-acid biosynthesis; L-cysteine biosynthesis; L-cysteine from L-serine: step 1/2.</text>
</comment>
<dbReference type="InterPro" id="IPR045304">
    <property type="entry name" value="LbH_SAT"/>
</dbReference>
<evidence type="ECO:0000256" key="2">
    <source>
        <dbReference type="ARBA" id="ARBA00007274"/>
    </source>
</evidence>
<dbReference type="InterPro" id="IPR042122">
    <property type="entry name" value="Ser_AcTrfase_N_sf"/>
</dbReference>
<evidence type="ECO:0000256" key="11">
    <source>
        <dbReference type="PIRNR" id="PIRNR000441"/>
    </source>
</evidence>
<evidence type="ECO:0000256" key="10">
    <source>
        <dbReference type="ARBA" id="ARBA00049486"/>
    </source>
</evidence>
<dbReference type="InterPro" id="IPR001451">
    <property type="entry name" value="Hexapep"/>
</dbReference>
<gene>
    <name evidence="12" type="ORF">FC82_GL001766</name>
</gene>
<dbReference type="GO" id="GO:0005737">
    <property type="term" value="C:cytoplasm"/>
    <property type="evidence" value="ECO:0007669"/>
    <property type="project" value="InterPro"/>
</dbReference>
<dbReference type="AlphaFoldDB" id="A0A0R2BBC1"/>
<dbReference type="PATRIC" id="fig|1423733.4.peg.1856"/>
<sequence length="188" mass="20575">MLQTARAILKRDPAAHSLWEVLLTYPGLHALFWHRIAHFLANHGRYVLAALVSRFCTHRTGIIIAPEAQIGKRVFIDHGTGVVIGATAIVEDDVTILHGVTLGARDEVVNGRRHPYVRQGAFIGANAQVLGPISVGRYSKIGAGAVVLKDVPDNMTAVGNPARLVTHKRTGWVTYRYNEMIVGQRMEG</sequence>
<dbReference type="PROSITE" id="PS00101">
    <property type="entry name" value="HEXAPEP_TRANSFERASES"/>
    <property type="match status" value="1"/>
</dbReference>
<evidence type="ECO:0000256" key="1">
    <source>
        <dbReference type="ARBA" id="ARBA00004876"/>
    </source>
</evidence>
<dbReference type="RefSeq" id="WP_054760954.1">
    <property type="nucleotide sequence ID" value="NZ_AYYR01000032.1"/>
</dbReference>
<dbReference type="Gene3D" id="2.160.10.10">
    <property type="entry name" value="Hexapeptide repeat proteins"/>
    <property type="match status" value="1"/>
</dbReference>
<dbReference type="Pfam" id="PF00132">
    <property type="entry name" value="Hexapep"/>
    <property type="match status" value="1"/>
</dbReference>
<keyword evidence="9 11" id="KW-0012">Acyltransferase</keyword>
<evidence type="ECO:0000313" key="12">
    <source>
        <dbReference type="EMBL" id="KRM76256.1"/>
    </source>
</evidence>
<dbReference type="EMBL" id="AYYR01000032">
    <property type="protein sequence ID" value="KRM76256.1"/>
    <property type="molecule type" value="Genomic_DNA"/>
</dbReference>
<evidence type="ECO:0000256" key="9">
    <source>
        <dbReference type="ARBA" id="ARBA00023315"/>
    </source>
</evidence>
<dbReference type="SUPFAM" id="SSF51161">
    <property type="entry name" value="Trimeric LpxA-like enzymes"/>
    <property type="match status" value="1"/>
</dbReference>
<evidence type="ECO:0000256" key="3">
    <source>
        <dbReference type="ARBA" id="ARBA00013266"/>
    </source>
</evidence>
<evidence type="ECO:0000256" key="7">
    <source>
        <dbReference type="ARBA" id="ARBA00022737"/>
    </source>
</evidence>
<evidence type="ECO:0000256" key="4">
    <source>
        <dbReference type="ARBA" id="ARBA00018522"/>
    </source>
</evidence>
<accession>A0A0R2BBC1</accession>
<dbReference type="InterPro" id="IPR018357">
    <property type="entry name" value="Hexapep_transf_CS"/>
</dbReference>
<dbReference type="UniPathway" id="UPA00136">
    <property type="reaction ID" value="UER00199"/>
</dbReference>